<feature type="region of interest" description="Disordered" evidence="1">
    <location>
        <begin position="47"/>
        <end position="66"/>
    </location>
</feature>
<evidence type="ECO:0000256" key="1">
    <source>
        <dbReference type="SAM" id="MobiDB-lite"/>
    </source>
</evidence>
<dbReference type="AlphaFoldDB" id="A0A1C4CWW4"/>
<evidence type="ECO:0000259" key="2">
    <source>
        <dbReference type="Pfam" id="PF02120"/>
    </source>
</evidence>
<keyword evidence="3" id="KW-0966">Cell projection</keyword>
<dbReference type="InterPro" id="IPR052563">
    <property type="entry name" value="FliK"/>
</dbReference>
<dbReference type="EMBL" id="FMBA01000052">
    <property type="protein sequence ID" value="SCC23684.1"/>
    <property type="molecule type" value="Genomic_DNA"/>
</dbReference>
<dbReference type="InterPro" id="IPR038610">
    <property type="entry name" value="FliK-like_C_sf"/>
</dbReference>
<dbReference type="InterPro" id="IPR021136">
    <property type="entry name" value="Flagellar_hook_control-like_C"/>
</dbReference>
<name>A0A1C4CWW4_9GAMM</name>
<keyword evidence="4" id="KW-1185">Reference proteome</keyword>
<dbReference type="PANTHER" id="PTHR37533:SF2">
    <property type="entry name" value="FLAGELLAR HOOK-LENGTH CONTROL PROTEIN"/>
    <property type="match status" value="1"/>
</dbReference>
<protein>
    <submittedName>
        <fullName evidence="3">Flagellar hook-length control protein FliK</fullName>
    </submittedName>
</protein>
<evidence type="ECO:0000313" key="3">
    <source>
        <dbReference type="EMBL" id="SCC23684.1"/>
    </source>
</evidence>
<dbReference type="OrthoDB" id="1792985at2"/>
<evidence type="ECO:0000313" key="4">
    <source>
        <dbReference type="Proteomes" id="UP000199698"/>
    </source>
</evidence>
<dbReference type="Pfam" id="PF02120">
    <property type="entry name" value="Flg_hook"/>
    <property type="match status" value="1"/>
</dbReference>
<proteinExistence type="predicted"/>
<dbReference type="Gene3D" id="3.30.750.140">
    <property type="match status" value="1"/>
</dbReference>
<accession>A0A1C4CWW4</accession>
<dbReference type="PANTHER" id="PTHR37533">
    <property type="entry name" value="FLAGELLAR HOOK-LENGTH CONTROL PROTEIN"/>
    <property type="match status" value="1"/>
</dbReference>
<reference evidence="4" key="1">
    <citation type="submission" date="2016-08" db="EMBL/GenBank/DDBJ databases">
        <authorList>
            <person name="Varghese N."/>
            <person name="Submissions Spin"/>
        </authorList>
    </citation>
    <scope>NUCLEOTIDE SEQUENCE [LARGE SCALE GENOMIC DNA]</scope>
    <source>
        <strain evidence="4">R-53144</strain>
    </source>
</reference>
<dbReference type="STRING" id="1798183.GA0061080_10528"/>
<keyword evidence="3" id="KW-0969">Cilium</keyword>
<dbReference type="CDD" id="cd17470">
    <property type="entry name" value="T3SS_Flik_C"/>
    <property type="match status" value="1"/>
</dbReference>
<keyword evidence="3" id="KW-0282">Flagellum</keyword>
<organism evidence="3 4">
    <name type="scientific">Gilliamella intestini</name>
    <dbReference type="NCBI Taxonomy" id="1798183"/>
    <lineage>
        <taxon>Bacteria</taxon>
        <taxon>Pseudomonadati</taxon>
        <taxon>Pseudomonadota</taxon>
        <taxon>Gammaproteobacteria</taxon>
        <taxon>Orbales</taxon>
        <taxon>Orbaceae</taxon>
        <taxon>Gilliamella</taxon>
    </lineage>
</organism>
<dbReference type="RefSeq" id="WP_091125168.1">
    <property type="nucleotide sequence ID" value="NZ_FMBA01000052.1"/>
</dbReference>
<feature type="domain" description="Flagellar hook-length control protein-like C-terminal" evidence="2">
    <location>
        <begin position="264"/>
        <end position="340"/>
    </location>
</feature>
<dbReference type="Proteomes" id="UP000199698">
    <property type="component" value="Unassembled WGS sequence"/>
</dbReference>
<gene>
    <name evidence="3" type="ORF">GA0061080_10528</name>
</gene>
<sequence>MNINLINDLNLTASRQSELVETDGMANDNDSFQQLLQLSENQIEQDKQLPNTKLNGKNETHEDNDNDANMSFIAIYPFNNVPQEQMHCALLDVAQHSDIEIDQSSLMTANVNTDLLGDLSTDTATNEQATKLLSSIYGSENLINKTNSQIDVMSLADDKKEVKLGHTRKQAINIKGEVNVNINQTKNKQNANDITQKIDNFQAQLITNNHGQDMTRHHNKELLLTPNTNGQSSLLSPANTTVKPVTINLSTQVNSEQWQTSLTEQIVMFNRQNIKTAEIKLQPKELGSLHIKLEINDDKMNLHMMAAHHFVKGMLESALPFLKTSLEHQGITLEQTNIGDFSMMNDSQQSAMHHSPKNSQLQREISLDTTDDNIEPIFLENSSLSSGISVLA</sequence>